<accession>A0ABN9WTQ3</accession>
<evidence type="ECO:0000256" key="4">
    <source>
        <dbReference type="SAM" id="MobiDB-lite"/>
    </source>
</evidence>
<dbReference type="InterPro" id="IPR035979">
    <property type="entry name" value="RBD_domain_sf"/>
</dbReference>
<dbReference type="EMBL" id="CAUYUJ010019120">
    <property type="protein sequence ID" value="CAK0888709.1"/>
    <property type="molecule type" value="Genomic_DNA"/>
</dbReference>
<evidence type="ECO:0000256" key="1">
    <source>
        <dbReference type="ARBA" id="ARBA00022737"/>
    </source>
</evidence>
<dbReference type="InterPro" id="IPR012677">
    <property type="entry name" value="Nucleotide-bd_a/b_plait_sf"/>
</dbReference>
<feature type="compositionally biased region" description="Low complexity" evidence="4">
    <location>
        <begin position="426"/>
        <end position="435"/>
    </location>
</feature>
<comment type="caution">
    <text evidence="6">The sequence shown here is derived from an EMBL/GenBank/DDBJ whole genome shotgun (WGS) entry which is preliminary data.</text>
</comment>
<feature type="compositionally biased region" description="Basic residues" evidence="4">
    <location>
        <begin position="288"/>
        <end position="301"/>
    </location>
</feature>
<keyword evidence="2 3" id="KW-0694">RNA-binding</keyword>
<dbReference type="EMBL" id="CAUYUJ010019363">
    <property type="protein sequence ID" value="CAK0890498.1"/>
    <property type="molecule type" value="Genomic_DNA"/>
</dbReference>
<dbReference type="SMART" id="SM00360">
    <property type="entry name" value="RRM"/>
    <property type="match status" value="2"/>
</dbReference>
<proteinExistence type="predicted"/>
<dbReference type="InterPro" id="IPR000504">
    <property type="entry name" value="RRM_dom"/>
</dbReference>
<keyword evidence="1" id="KW-0677">Repeat</keyword>
<dbReference type="SUPFAM" id="SSF54928">
    <property type="entry name" value="RNA-binding domain, RBD"/>
    <property type="match status" value="2"/>
</dbReference>
<feature type="domain" description="RRM" evidence="5">
    <location>
        <begin position="143"/>
        <end position="225"/>
    </location>
</feature>
<evidence type="ECO:0000313" key="8">
    <source>
        <dbReference type="Proteomes" id="UP001189429"/>
    </source>
</evidence>
<dbReference type="PANTHER" id="PTHR48032">
    <property type="entry name" value="RNA-BINDING PROTEIN MUSASHI HOMOLOG RBP6"/>
    <property type="match status" value="1"/>
</dbReference>
<dbReference type="PANTHER" id="PTHR48032:SF6">
    <property type="entry name" value="RNA-BINDING (RRM_RBD_RNP MOTIFS) FAMILY PROTEIN"/>
    <property type="match status" value="1"/>
</dbReference>
<dbReference type="Pfam" id="PF00076">
    <property type="entry name" value="RRM_1"/>
    <property type="match status" value="2"/>
</dbReference>
<dbReference type="Proteomes" id="UP001189429">
    <property type="component" value="Unassembled WGS sequence"/>
</dbReference>
<evidence type="ECO:0000313" key="6">
    <source>
        <dbReference type="EMBL" id="CAK0888709.1"/>
    </source>
</evidence>
<keyword evidence="8" id="KW-1185">Reference proteome</keyword>
<evidence type="ECO:0000259" key="5">
    <source>
        <dbReference type="PROSITE" id="PS50102"/>
    </source>
</evidence>
<feature type="region of interest" description="Disordered" evidence="4">
    <location>
        <begin position="417"/>
        <end position="485"/>
    </location>
</feature>
<feature type="region of interest" description="Disordered" evidence="4">
    <location>
        <begin position="283"/>
        <end position="315"/>
    </location>
</feature>
<evidence type="ECO:0000256" key="2">
    <source>
        <dbReference type="ARBA" id="ARBA00022884"/>
    </source>
</evidence>
<gene>
    <name evidence="6" type="ORF">PCOR1329_LOCUS69447</name>
    <name evidence="7" type="ORF">PCOR1329_LOCUS70728</name>
</gene>
<dbReference type="PROSITE" id="PS50102">
    <property type="entry name" value="RRM"/>
    <property type="match status" value="2"/>
</dbReference>
<sequence>MLTKADSRCFKDERMSGEVDELVGWTTEDFEVAMREAAAREECATVGEAGGKATAAASCKLFVGGLSAQTSTEALRAHFSKYGWLVDAVAMSKAGRPRGFGFVTYDSPGPAAMALVEPQWLDGRLVDVKRAVPGERTPERASSKVFVGGLSQDVTTDDLRAYFGAYSPVADAVVMVDRRTSRSRGFGFVRFGSGAQGSAAAEAVLLDSPKHRLAGKWVEVKRATPAAALQELSPTTASDGAGSPASLAMMEASAAYMMDVLAWPDAFAGAGFPSGVQAASPLWGAGRGHTRGRRGRRRKGRMGGDAGDGSDRGEGEQQMIYCDSPCGHGSASGSPFGNSLSGLDLPPGLPVSPAAAVVAAGRAFQAASLGAPLAPLGLDQLCFDMSPASMAGRLGVMGGVHQTNGFGDLGGLRAAAAKLSQGDSENNASRANRAATPPRCPHGSPGPNASPMKVTCSDDFSGLLPGRRSGKNVTTQGLPSWPCAQ</sequence>
<protein>
    <recommendedName>
        <fullName evidence="5">RRM domain-containing protein</fullName>
    </recommendedName>
</protein>
<organism evidence="6 8">
    <name type="scientific">Prorocentrum cordatum</name>
    <dbReference type="NCBI Taxonomy" id="2364126"/>
    <lineage>
        <taxon>Eukaryota</taxon>
        <taxon>Sar</taxon>
        <taxon>Alveolata</taxon>
        <taxon>Dinophyceae</taxon>
        <taxon>Prorocentrales</taxon>
        <taxon>Prorocentraceae</taxon>
        <taxon>Prorocentrum</taxon>
    </lineage>
</organism>
<reference evidence="6" key="1">
    <citation type="submission" date="2023-10" db="EMBL/GenBank/DDBJ databases">
        <authorList>
            <person name="Chen Y."/>
            <person name="Shah S."/>
            <person name="Dougan E. K."/>
            <person name="Thang M."/>
            <person name="Chan C."/>
        </authorList>
    </citation>
    <scope>NUCLEOTIDE SEQUENCE [LARGE SCALE GENOMIC DNA]</scope>
</reference>
<feature type="domain" description="RRM" evidence="5">
    <location>
        <begin position="59"/>
        <end position="133"/>
    </location>
</feature>
<evidence type="ECO:0000256" key="3">
    <source>
        <dbReference type="PROSITE-ProRule" id="PRU00176"/>
    </source>
</evidence>
<name>A0ABN9WTQ3_9DINO</name>
<dbReference type="Gene3D" id="3.30.70.330">
    <property type="match status" value="2"/>
</dbReference>
<evidence type="ECO:0000313" key="7">
    <source>
        <dbReference type="EMBL" id="CAK0890498.1"/>
    </source>
</evidence>